<dbReference type="PANTHER" id="PTHR33480">
    <property type="entry name" value="SET DOMAIN-CONTAINING PROTEIN-RELATED"/>
    <property type="match status" value="1"/>
</dbReference>
<dbReference type="GO" id="GO:0015074">
    <property type="term" value="P:DNA integration"/>
    <property type="evidence" value="ECO:0007669"/>
    <property type="project" value="InterPro"/>
</dbReference>
<sequence length="872" mass="99989">MANYSFRTRKIMANFGTDPYEFEESLNETKPFSSGSSDEVHSSDFSSTSDSSNDINPGYLEVSKEKLCLEGLDPQDRAPVVTDGRISDQSDLDKSCTLNELRNEMMYYENNEPGNAMFNSHNSDSESNLTQLNDLYDTEIANSPIILPQDQVIVTNQTLLDCNYVPSDHNGNLVKGNLNMETPLNNVEQIENKRRWTKKNCCPYCFVEITHFPRHLQRNHPDERAVQDIFCLNSKNPKRKLLLDALRRQGNYLLTSNAKITRPVRRPRSLESDENYSACNYCLGYYKKTNLRKHRKKCPMIKNQASSKTRISHLSETQAFALCSGIYKEFYDSLRLKSEVIDKMRPDNISKAAIKDILICSYGESQLKRHRRVQLAVSVSNKMREMGRILLVLKDSTGIEKLLDALKPEMFDNVVTATRVISGYNHLTHTFTAPSLALHMGTRLIQVCDIASQLIIKKNRFIDISEPEKKLKNIKRFRSLITNHWNTELSSIALKDLNEKNWEKPKLFPLTEDIIKFQRFLTERAQKNYNNIKQKVNIKVEYKNLTECVLALTLLLNRKRIGEVQYLKVKTYCNDVTKPINAEFLASLTPQEQILSENFKRVVTGGKGSKPIAILFPKKTQDLIQLMLEVRADIVHPSNEYLFANLSTKDRWLSGYHVVKKLAEESGTSNKDLFTSTRLRKQIATVLQVSNFSETDMEQFANFMGHTQKTHAEYYRLPQDVYQTAKVSKILMAINKGDSSQFKGKSLNDIKVSENDLVDSDSDSDNESLGNINSRKTFIKKRINTLTKDINTSETSMTDNEEMNIPGPSRAKCEDELTKKTLTRVRWSEDQKSLILKHFENHIKSQNPPKKKKLRISNNNLKNCLKIATGLS</sequence>
<dbReference type="AlphaFoldDB" id="A0A9P0BFF4"/>
<dbReference type="Gene3D" id="1.10.443.10">
    <property type="entry name" value="Intergrase catalytic core"/>
    <property type="match status" value="1"/>
</dbReference>
<dbReference type="EMBL" id="OV121139">
    <property type="protein sequence ID" value="CAH0563141.1"/>
    <property type="molecule type" value="Genomic_DNA"/>
</dbReference>
<dbReference type="GO" id="GO:0003677">
    <property type="term" value="F:DNA binding"/>
    <property type="evidence" value="ECO:0007669"/>
    <property type="project" value="InterPro"/>
</dbReference>
<protein>
    <submittedName>
        <fullName evidence="3">Uncharacterized protein</fullName>
    </submittedName>
</protein>
<evidence type="ECO:0000256" key="2">
    <source>
        <dbReference type="SAM" id="MobiDB-lite"/>
    </source>
</evidence>
<evidence type="ECO:0000313" key="3">
    <source>
        <dbReference type="EMBL" id="CAH0563141.1"/>
    </source>
</evidence>
<dbReference type="OrthoDB" id="10066972at2759"/>
<reference evidence="3" key="1">
    <citation type="submission" date="2021-12" db="EMBL/GenBank/DDBJ databases">
        <authorList>
            <person name="King R."/>
        </authorList>
    </citation>
    <scope>NUCLEOTIDE SEQUENCE</scope>
</reference>
<accession>A0A9P0BFF4</accession>
<gene>
    <name evidence="3" type="ORF">MELIAE_LOCUS12126</name>
</gene>
<feature type="compositionally biased region" description="Low complexity" evidence="2">
    <location>
        <begin position="33"/>
        <end position="54"/>
    </location>
</feature>
<dbReference type="Proteomes" id="UP001154078">
    <property type="component" value="Chromosome 8"/>
</dbReference>
<dbReference type="GO" id="GO:0006310">
    <property type="term" value="P:DNA recombination"/>
    <property type="evidence" value="ECO:0007669"/>
    <property type="project" value="UniProtKB-KW"/>
</dbReference>
<dbReference type="SUPFAM" id="SSF56349">
    <property type="entry name" value="DNA breaking-rejoining enzymes"/>
    <property type="match status" value="1"/>
</dbReference>
<name>A0A9P0BFF4_BRAAE</name>
<keyword evidence="1" id="KW-0233">DNA recombination</keyword>
<dbReference type="InterPro" id="IPR013762">
    <property type="entry name" value="Integrase-like_cat_sf"/>
</dbReference>
<evidence type="ECO:0000313" key="4">
    <source>
        <dbReference type="Proteomes" id="UP001154078"/>
    </source>
</evidence>
<proteinExistence type="predicted"/>
<dbReference type="PANTHER" id="PTHR33480:SF1">
    <property type="entry name" value="TYR RECOMBINASE DOMAIN-CONTAINING PROTEIN"/>
    <property type="match status" value="1"/>
</dbReference>
<feature type="region of interest" description="Disordered" evidence="2">
    <location>
        <begin position="24"/>
        <end position="56"/>
    </location>
</feature>
<organism evidence="3 4">
    <name type="scientific">Brassicogethes aeneus</name>
    <name type="common">Rape pollen beetle</name>
    <name type="synonym">Meligethes aeneus</name>
    <dbReference type="NCBI Taxonomy" id="1431903"/>
    <lineage>
        <taxon>Eukaryota</taxon>
        <taxon>Metazoa</taxon>
        <taxon>Ecdysozoa</taxon>
        <taxon>Arthropoda</taxon>
        <taxon>Hexapoda</taxon>
        <taxon>Insecta</taxon>
        <taxon>Pterygota</taxon>
        <taxon>Neoptera</taxon>
        <taxon>Endopterygota</taxon>
        <taxon>Coleoptera</taxon>
        <taxon>Polyphaga</taxon>
        <taxon>Cucujiformia</taxon>
        <taxon>Nitidulidae</taxon>
        <taxon>Meligethinae</taxon>
        <taxon>Brassicogethes</taxon>
    </lineage>
</organism>
<dbReference type="InterPro" id="IPR011010">
    <property type="entry name" value="DNA_brk_join_enz"/>
</dbReference>
<keyword evidence="4" id="KW-1185">Reference proteome</keyword>
<evidence type="ECO:0000256" key="1">
    <source>
        <dbReference type="ARBA" id="ARBA00023172"/>
    </source>
</evidence>